<organism evidence="4 5">
    <name type="scientific">Winogradskyella flava</name>
    <dbReference type="NCBI Taxonomy" id="1884876"/>
    <lineage>
        <taxon>Bacteria</taxon>
        <taxon>Pseudomonadati</taxon>
        <taxon>Bacteroidota</taxon>
        <taxon>Flavobacteriia</taxon>
        <taxon>Flavobacteriales</taxon>
        <taxon>Flavobacteriaceae</taxon>
        <taxon>Winogradskyella</taxon>
    </lineage>
</organism>
<keyword evidence="2 4" id="KW-0808">Transferase</keyword>
<dbReference type="InterPro" id="IPR011004">
    <property type="entry name" value="Trimer_LpxA-like_sf"/>
</dbReference>
<keyword evidence="3" id="KW-0812">Transmembrane</keyword>
<feature type="transmembrane region" description="Helical" evidence="3">
    <location>
        <begin position="22"/>
        <end position="46"/>
    </location>
</feature>
<name>A0A842IRP3_9FLAO</name>
<keyword evidence="5" id="KW-1185">Reference proteome</keyword>
<dbReference type="Proteomes" id="UP000533900">
    <property type="component" value="Unassembled WGS sequence"/>
</dbReference>
<dbReference type="PANTHER" id="PTHR23416:SF23">
    <property type="entry name" value="ACETYLTRANSFERASE C18B11.09C-RELATED"/>
    <property type="match status" value="1"/>
</dbReference>
<accession>A0A842IRP3</accession>
<dbReference type="InterPro" id="IPR051159">
    <property type="entry name" value="Hexapeptide_acetyltransf"/>
</dbReference>
<sequence>MKTDLSKYDNSWYKPGSKLKRMVWYFVNILFFQLSWNISSGLKVLLLRLFGAELGKGVVIKPKVNIKYPWKLKIGNDCWVGEGVWIDNLDEVILEDNVCISQGTLLLCGNHNYKKSTFDLMIAPIILKEGSWVGAKCTVAPGVTLKNHSVLTLGSSATKDLEAYTIYSGNPAEKVKLRKFDPIE</sequence>
<dbReference type="PANTHER" id="PTHR23416">
    <property type="entry name" value="SIALIC ACID SYNTHASE-RELATED"/>
    <property type="match status" value="1"/>
</dbReference>
<protein>
    <submittedName>
        <fullName evidence="4">Colanic acid biosynthesis acetyltransferase WcaF</fullName>
    </submittedName>
</protein>
<dbReference type="RefSeq" id="WP_185788165.1">
    <property type="nucleotide sequence ID" value="NZ_JACLCP010000001.1"/>
</dbReference>
<dbReference type="NCBIfam" id="NF007797">
    <property type="entry name" value="PRK10502.1"/>
    <property type="match status" value="1"/>
</dbReference>
<gene>
    <name evidence="4" type="primary">wcaF</name>
    <name evidence="4" type="ORF">H7F21_05275</name>
</gene>
<evidence type="ECO:0000313" key="4">
    <source>
        <dbReference type="EMBL" id="MBC2844496.1"/>
    </source>
</evidence>
<comment type="similarity">
    <text evidence="1">Belongs to the transferase hexapeptide repeat family.</text>
</comment>
<proteinExistence type="inferred from homology"/>
<comment type="caution">
    <text evidence="4">The sequence shown here is derived from an EMBL/GenBank/DDBJ whole genome shotgun (WGS) entry which is preliminary data.</text>
</comment>
<evidence type="ECO:0000256" key="3">
    <source>
        <dbReference type="SAM" id="Phobius"/>
    </source>
</evidence>
<dbReference type="CDD" id="cd05825">
    <property type="entry name" value="LbH_wcaF_like"/>
    <property type="match status" value="1"/>
</dbReference>
<dbReference type="GO" id="GO:0008374">
    <property type="term" value="F:O-acyltransferase activity"/>
    <property type="evidence" value="ECO:0007669"/>
    <property type="project" value="TreeGrafter"/>
</dbReference>
<keyword evidence="3" id="KW-1133">Transmembrane helix</keyword>
<evidence type="ECO:0000313" key="5">
    <source>
        <dbReference type="Proteomes" id="UP000533900"/>
    </source>
</evidence>
<evidence type="ECO:0000256" key="1">
    <source>
        <dbReference type="ARBA" id="ARBA00007274"/>
    </source>
</evidence>
<dbReference type="Gene3D" id="2.160.10.10">
    <property type="entry name" value="Hexapeptide repeat proteins"/>
    <property type="match status" value="1"/>
</dbReference>
<evidence type="ECO:0000256" key="2">
    <source>
        <dbReference type="ARBA" id="ARBA00022679"/>
    </source>
</evidence>
<keyword evidence="3" id="KW-0472">Membrane</keyword>
<reference evidence="4" key="1">
    <citation type="submission" date="2020-08" db="EMBL/GenBank/DDBJ databases">
        <title>Winogradskyella ouciana sp. nov., isolated from the hadal seawater of the Mariana Trench.</title>
        <authorList>
            <person name="He X."/>
        </authorList>
    </citation>
    <scope>NUCLEOTIDE SEQUENCE [LARGE SCALE GENOMIC DNA]</scope>
    <source>
        <strain evidence="4">KCTC 52348</strain>
    </source>
</reference>
<dbReference type="AlphaFoldDB" id="A0A842IRP3"/>
<dbReference type="GO" id="GO:0005829">
    <property type="term" value="C:cytosol"/>
    <property type="evidence" value="ECO:0007669"/>
    <property type="project" value="TreeGrafter"/>
</dbReference>
<dbReference type="EMBL" id="JACLCP010000001">
    <property type="protein sequence ID" value="MBC2844496.1"/>
    <property type="molecule type" value="Genomic_DNA"/>
</dbReference>
<dbReference type="SUPFAM" id="SSF51161">
    <property type="entry name" value="Trimeric LpxA-like enzymes"/>
    <property type="match status" value="1"/>
</dbReference>